<feature type="region of interest" description="Disordered" evidence="1">
    <location>
        <begin position="75"/>
        <end position="97"/>
    </location>
</feature>
<accession>A0A0A9GAD9</accession>
<evidence type="ECO:0000256" key="1">
    <source>
        <dbReference type="SAM" id="MobiDB-lite"/>
    </source>
</evidence>
<protein>
    <submittedName>
        <fullName evidence="2">Uncharacterized protein</fullName>
    </submittedName>
</protein>
<dbReference type="AlphaFoldDB" id="A0A0A9GAD9"/>
<reference evidence="2" key="1">
    <citation type="submission" date="2014-09" db="EMBL/GenBank/DDBJ databases">
        <authorList>
            <person name="Magalhaes I.L.F."/>
            <person name="Oliveira U."/>
            <person name="Santos F.R."/>
            <person name="Vidigal T.H.D.A."/>
            <person name="Brescovit A.D."/>
            <person name="Santos A.J."/>
        </authorList>
    </citation>
    <scope>NUCLEOTIDE SEQUENCE</scope>
    <source>
        <tissue evidence="2">Shoot tissue taken approximately 20 cm above the soil surface</tissue>
    </source>
</reference>
<name>A0A0A9GAD9_ARUDO</name>
<organism evidence="2">
    <name type="scientific">Arundo donax</name>
    <name type="common">Giant reed</name>
    <name type="synonym">Donax arundinaceus</name>
    <dbReference type="NCBI Taxonomy" id="35708"/>
    <lineage>
        <taxon>Eukaryota</taxon>
        <taxon>Viridiplantae</taxon>
        <taxon>Streptophyta</taxon>
        <taxon>Embryophyta</taxon>
        <taxon>Tracheophyta</taxon>
        <taxon>Spermatophyta</taxon>
        <taxon>Magnoliopsida</taxon>
        <taxon>Liliopsida</taxon>
        <taxon>Poales</taxon>
        <taxon>Poaceae</taxon>
        <taxon>PACMAD clade</taxon>
        <taxon>Arundinoideae</taxon>
        <taxon>Arundineae</taxon>
        <taxon>Arundo</taxon>
    </lineage>
</organism>
<proteinExistence type="predicted"/>
<dbReference type="EMBL" id="GBRH01178380">
    <property type="protein sequence ID" value="JAE19516.1"/>
    <property type="molecule type" value="Transcribed_RNA"/>
</dbReference>
<feature type="compositionally biased region" description="Low complexity" evidence="1">
    <location>
        <begin position="27"/>
        <end position="43"/>
    </location>
</feature>
<sequence length="134" mass="14438">MGLLNLHMRRATDCEATAPRRLRRAATRAGARRPCSPAPAAAAAPGVLDHGAQHVPEAVVAPPVADAAQHSVLVQRPHAGPRPVQVQAARHRRHRGGRAFAVVAAVTLRRRRRVLGHHGGRHGEALRRQVLRAQ</sequence>
<feature type="region of interest" description="Disordered" evidence="1">
    <location>
        <begin position="23"/>
        <end position="43"/>
    </location>
</feature>
<reference evidence="2" key="2">
    <citation type="journal article" date="2015" name="Data Brief">
        <title>Shoot transcriptome of the giant reed, Arundo donax.</title>
        <authorList>
            <person name="Barrero R.A."/>
            <person name="Guerrero F.D."/>
            <person name="Moolhuijzen P."/>
            <person name="Goolsby J.A."/>
            <person name="Tidwell J."/>
            <person name="Bellgard S.E."/>
            <person name="Bellgard M.I."/>
        </authorList>
    </citation>
    <scope>NUCLEOTIDE SEQUENCE</scope>
    <source>
        <tissue evidence="2">Shoot tissue taken approximately 20 cm above the soil surface</tissue>
    </source>
</reference>
<evidence type="ECO:0000313" key="2">
    <source>
        <dbReference type="EMBL" id="JAE19516.1"/>
    </source>
</evidence>